<gene>
    <name evidence="1" type="ORF">A8C32_07880</name>
</gene>
<proteinExistence type="predicted"/>
<dbReference type="STRING" id="1849968.A8C32_07880"/>
<sequence>MGGRILKIAKRITETAERITLNAHNGDITFNSAKSVKYSAKKDIVFGEYESKEPKLFKSLEFKINIKLVGGKTFVPLGIPLFKGKEENQIIKFEVEVLKSPIEGIKLEIFHNGKIIRSLDCKEEHAIGKHYFGWNGFDDNGIYDSTVFTTGKLRAKVTGTLGGKINERKTDEFSFEYKEVNWVDTIIDKNAKRIDITLRVNLKDGGEQGTEKECYELGKSRNAPIVKICPWDKIPKEAFSFYKKTPIKSTRTKTFEDLKQLTLDGINKYWSRHKGNIGEGVDIDGELYEVFVNAINEVNSEISLNDIPLIYNTNNPWSRSGNPGTSTLGDGNKMDELARLLPDGVVQRISYNVGYIQYSNWEDLDETHWLYKLEGWQYYNESDEQKEFKFTSAHEIGHEILQSFGGTIYSWQHKGSSYYLPQDTKPLGKESFKEEYINRDFMEETSGENYPFSGEIDLMKYYNNSPTRYDYNRVISSEKDVLSLLWLTKIELK</sequence>
<dbReference type="RefSeq" id="WP_069831769.1">
    <property type="nucleotide sequence ID" value="NZ_MDJD01000054.1"/>
</dbReference>
<dbReference type="AlphaFoldDB" id="A0A1E5SJ47"/>
<evidence type="ECO:0000313" key="1">
    <source>
        <dbReference type="EMBL" id="OEJ99086.1"/>
    </source>
</evidence>
<comment type="caution">
    <text evidence="1">The sequence shown here is derived from an EMBL/GenBank/DDBJ whole genome shotgun (WGS) entry which is preliminary data.</text>
</comment>
<dbReference type="OrthoDB" id="1324639at2"/>
<reference evidence="1 2" key="1">
    <citation type="submission" date="2016-05" db="EMBL/GenBank/DDBJ databases">
        <title>Draft Genome Sequence of Algibacter sp. Strain SK-16 Isolated from the Surface Water of Aburatsubo Inlet.</title>
        <authorList>
            <person name="Wong S.-K."/>
            <person name="Yoshizawa S."/>
            <person name="Nakajima Y."/>
            <person name="Ogura Y."/>
            <person name="Tetsuya H."/>
            <person name="Hamasaki K."/>
        </authorList>
    </citation>
    <scope>NUCLEOTIDE SEQUENCE [LARGE SCALE GENOMIC DNA]</scope>
    <source>
        <strain evidence="1 2">SK-16</strain>
    </source>
</reference>
<evidence type="ECO:0000313" key="2">
    <source>
        <dbReference type="Proteomes" id="UP000095713"/>
    </source>
</evidence>
<keyword evidence="2" id="KW-1185">Reference proteome</keyword>
<protein>
    <submittedName>
        <fullName evidence="1">Uncharacterized protein</fullName>
    </submittedName>
</protein>
<dbReference type="EMBL" id="MDJD01000054">
    <property type="protein sequence ID" value="OEJ99086.1"/>
    <property type="molecule type" value="Genomic_DNA"/>
</dbReference>
<dbReference type="Proteomes" id="UP000095713">
    <property type="component" value="Unassembled WGS sequence"/>
</dbReference>
<accession>A0A1E5SJ47</accession>
<organism evidence="1 2">
    <name type="scientific">Flavivirga aquatica</name>
    <dbReference type="NCBI Taxonomy" id="1849968"/>
    <lineage>
        <taxon>Bacteria</taxon>
        <taxon>Pseudomonadati</taxon>
        <taxon>Bacteroidota</taxon>
        <taxon>Flavobacteriia</taxon>
        <taxon>Flavobacteriales</taxon>
        <taxon>Flavobacteriaceae</taxon>
        <taxon>Flavivirga</taxon>
    </lineage>
</organism>
<name>A0A1E5SJ47_9FLAO</name>